<organism evidence="1 2">
    <name type="scientific">Elysia crispata</name>
    <name type="common">lettuce slug</name>
    <dbReference type="NCBI Taxonomy" id="231223"/>
    <lineage>
        <taxon>Eukaryota</taxon>
        <taxon>Metazoa</taxon>
        <taxon>Spiralia</taxon>
        <taxon>Lophotrochozoa</taxon>
        <taxon>Mollusca</taxon>
        <taxon>Gastropoda</taxon>
        <taxon>Heterobranchia</taxon>
        <taxon>Euthyneura</taxon>
        <taxon>Panpulmonata</taxon>
        <taxon>Sacoglossa</taxon>
        <taxon>Placobranchoidea</taxon>
        <taxon>Plakobranchidae</taxon>
        <taxon>Elysia</taxon>
    </lineage>
</organism>
<name>A0AAE1AKA8_9GAST</name>
<comment type="caution">
    <text evidence="1">The sequence shown here is derived from an EMBL/GenBank/DDBJ whole genome shotgun (WGS) entry which is preliminary data.</text>
</comment>
<reference evidence="1" key="1">
    <citation type="journal article" date="2023" name="G3 (Bethesda)">
        <title>A reference genome for the long-term kleptoplast-retaining sea slug Elysia crispata morphotype clarki.</title>
        <authorList>
            <person name="Eastman K.E."/>
            <person name="Pendleton A.L."/>
            <person name="Shaikh M.A."/>
            <person name="Suttiyut T."/>
            <person name="Ogas R."/>
            <person name="Tomko P."/>
            <person name="Gavelis G."/>
            <person name="Widhalm J.R."/>
            <person name="Wisecaver J.H."/>
        </authorList>
    </citation>
    <scope>NUCLEOTIDE SEQUENCE</scope>
    <source>
        <strain evidence="1">ECLA1</strain>
    </source>
</reference>
<sequence>MEESLPPWIFIILYRRGEAPSPAEGQHDVTECSQLVGASLHRVCQILADRLHRLPQSEHQTYILPSSYIATLLHCYIAHDTLLPVHLLWANSSPQGITEPSSSSLFCLFFLDLVLGKRGSKRCKQSDLLNLTQTKLV</sequence>
<keyword evidence="2" id="KW-1185">Reference proteome</keyword>
<dbReference type="AlphaFoldDB" id="A0AAE1AKA8"/>
<evidence type="ECO:0000313" key="1">
    <source>
        <dbReference type="EMBL" id="KAK3789198.1"/>
    </source>
</evidence>
<gene>
    <name evidence="1" type="ORF">RRG08_001589</name>
</gene>
<dbReference type="Proteomes" id="UP001283361">
    <property type="component" value="Unassembled WGS sequence"/>
</dbReference>
<accession>A0AAE1AKA8</accession>
<evidence type="ECO:0000313" key="2">
    <source>
        <dbReference type="Proteomes" id="UP001283361"/>
    </source>
</evidence>
<protein>
    <submittedName>
        <fullName evidence="1">Uncharacterized protein</fullName>
    </submittedName>
</protein>
<dbReference type="EMBL" id="JAWDGP010001678">
    <property type="protein sequence ID" value="KAK3789198.1"/>
    <property type="molecule type" value="Genomic_DNA"/>
</dbReference>
<proteinExistence type="predicted"/>